<dbReference type="Pfam" id="PF19089">
    <property type="entry name" value="DUF5777"/>
    <property type="match status" value="1"/>
</dbReference>
<accession>A0A150XGP3</accession>
<comment type="caution">
    <text evidence="3">The sequence shown here is derived from an EMBL/GenBank/DDBJ whole genome shotgun (WGS) entry which is preliminary data.</text>
</comment>
<feature type="chain" id="PRO_5007574653" description="DUF5777 domain-containing protein" evidence="1">
    <location>
        <begin position="19"/>
        <end position="287"/>
    </location>
</feature>
<protein>
    <recommendedName>
        <fullName evidence="2">DUF5777 domain-containing protein</fullName>
    </recommendedName>
</protein>
<gene>
    <name evidence="3" type="ORF">AWW68_03745</name>
</gene>
<evidence type="ECO:0000313" key="3">
    <source>
        <dbReference type="EMBL" id="KYG77891.1"/>
    </source>
</evidence>
<dbReference type="Proteomes" id="UP000075606">
    <property type="component" value="Unassembled WGS sequence"/>
</dbReference>
<dbReference type="STRING" id="333140.AWW68_03745"/>
<evidence type="ECO:0000313" key="4">
    <source>
        <dbReference type="Proteomes" id="UP000075606"/>
    </source>
</evidence>
<sequence>MTRYIFCLLLLLPSAIWAQEDLLAILDEETEEVETKVEAIFKGTRLINGHTVETRDRNNLDFIISHRFGRLNGGAYEFFGLDQSNVRLGLDYGLTDNINLGIGRSSFEKTFDGYFKYAFVHQTSGKRNVPVSATLLSSISIKTLRQREFEELTFSQKIAYTHQVLIARKFSSAFSMQVMPTLIHFNAIEPTDERNNVFAAGIGGRIKLNKRVSLNAEYYYQFQRKDPLSKNVIAIGFDIETGGHVFQLQLTNAQAMIEKGFLAETTGDFFNGDIHFGFNISRTFQLK</sequence>
<reference evidence="3 4" key="1">
    <citation type="submission" date="2016-01" db="EMBL/GenBank/DDBJ databases">
        <title>Genome sequencing of Roseivirga spongicola UST030701-084.</title>
        <authorList>
            <person name="Selvaratnam C."/>
            <person name="Thevarajoo S."/>
            <person name="Goh K.M."/>
            <person name="Ee R."/>
            <person name="Chan K.-G."/>
            <person name="Chong C.S."/>
        </authorList>
    </citation>
    <scope>NUCLEOTIDE SEQUENCE [LARGE SCALE GENOMIC DNA]</scope>
    <source>
        <strain evidence="3 4">UST030701-084</strain>
    </source>
</reference>
<organism evidence="3 4">
    <name type="scientific">Roseivirga spongicola</name>
    <dbReference type="NCBI Taxonomy" id="333140"/>
    <lineage>
        <taxon>Bacteria</taxon>
        <taxon>Pseudomonadati</taxon>
        <taxon>Bacteroidota</taxon>
        <taxon>Cytophagia</taxon>
        <taxon>Cytophagales</taxon>
        <taxon>Roseivirgaceae</taxon>
        <taxon>Roseivirga</taxon>
    </lineage>
</organism>
<dbReference type="OrthoDB" id="1117410at2"/>
<dbReference type="EMBL" id="LRPC01000001">
    <property type="protein sequence ID" value="KYG77891.1"/>
    <property type="molecule type" value="Genomic_DNA"/>
</dbReference>
<evidence type="ECO:0000259" key="2">
    <source>
        <dbReference type="Pfam" id="PF19089"/>
    </source>
</evidence>
<evidence type="ECO:0000256" key="1">
    <source>
        <dbReference type="SAM" id="SignalP"/>
    </source>
</evidence>
<name>A0A150XGP3_9BACT</name>
<keyword evidence="4" id="KW-1185">Reference proteome</keyword>
<feature type="signal peptide" evidence="1">
    <location>
        <begin position="1"/>
        <end position="18"/>
    </location>
</feature>
<dbReference type="InterPro" id="IPR045916">
    <property type="entry name" value="DUF5777"/>
</dbReference>
<dbReference type="RefSeq" id="WP_068216729.1">
    <property type="nucleotide sequence ID" value="NZ_CP139724.1"/>
</dbReference>
<keyword evidence="1" id="KW-0732">Signal</keyword>
<dbReference type="AlphaFoldDB" id="A0A150XGP3"/>
<feature type="domain" description="DUF5777" evidence="2">
    <location>
        <begin position="41"/>
        <end position="284"/>
    </location>
</feature>
<proteinExistence type="predicted"/>